<dbReference type="FunCoup" id="W3XC61">
    <property type="interactions" value="307"/>
</dbReference>
<name>W3XC61_PESFW</name>
<dbReference type="SUPFAM" id="SSF103025">
    <property type="entry name" value="Folate-binding domain"/>
    <property type="match status" value="1"/>
</dbReference>
<sequence>MKSVSAAARPLQLAVSRRARPSLVGKSSFRAAAAAEETPRRRFIATQTSQPQGHQQHPDPPPAIGFAPLPNRSLIAIAGVDAPKFLQGLVTASIYKQPAARPDEPRDEGFYTAFLTAQGRVLHDVFIHPNPQFHGLSDAVKSKGLAPNHSFLVEVSRSQVDALFALIRRYKLRSSFVHRKVELDEASVYSYWNEPFSTEDKGSGMPDDLSRNAAEAYITHDSRAPDLGWRVITSGKSELQVDAEQCPRKTYTVRRFLRGVAEGPGEIIPDKTLPLDANIDLMGGVDFRKGCYVGQELTIRTKHRGVVRKRILPCVVYGDGESRPEELEYKPTAPGRLGAESVPSKTDIAPVSTTKKRSTGHWINGIGNIGLAMCRLQPMTDIELPGESAESPSPYDPSNEFILKWETEGGQQLKIQPFVPDWIREKIAQSAHSRPAQST</sequence>
<evidence type="ECO:0000256" key="1">
    <source>
        <dbReference type="ARBA" id="ARBA00004305"/>
    </source>
</evidence>
<proteinExistence type="inferred from homology"/>
<comment type="similarity">
    <text evidence="4">Belongs to the GcvT family. CAF17/IBA57 subfamily.</text>
</comment>
<evidence type="ECO:0000256" key="3">
    <source>
        <dbReference type="ARBA" id="ARBA00023128"/>
    </source>
</evidence>
<keyword evidence="8" id="KW-1185">Reference proteome</keyword>
<dbReference type="OMA" id="NMLVAND"/>
<dbReference type="Proteomes" id="UP000030651">
    <property type="component" value="Unassembled WGS sequence"/>
</dbReference>
<dbReference type="AlphaFoldDB" id="W3XC61"/>
<evidence type="ECO:0000256" key="4">
    <source>
        <dbReference type="ARBA" id="ARBA00093447"/>
    </source>
</evidence>
<dbReference type="InterPro" id="IPR027266">
    <property type="entry name" value="TrmE/GcvT-like"/>
</dbReference>
<dbReference type="KEGG" id="pfy:PFICI_05554"/>
<dbReference type="GO" id="GO:0005759">
    <property type="term" value="C:mitochondrial matrix"/>
    <property type="evidence" value="ECO:0007669"/>
    <property type="project" value="UniProtKB-SubCell"/>
</dbReference>
<feature type="region of interest" description="Disordered" evidence="6">
    <location>
        <begin position="17"/>
        <end position="41"/>
    </location>
</feature>
<dbReference type="PANTHER" id="PTHR22602:SF0">
    <property type="entry name" value="TRANSFERASE CAF17, MITOCHONDRIAL-RELATED"/>
    <property type="match status" value="1"/>
</dbReference>
<feature type="region of interest" description="Disordered" evidence="6">
    <location>
        <begin position="332"/>
        <end position="356"/>
    </location>
</feature>
<dbReference type="NCBIfam" id="TIGR03317">
    <property type="entry name" value="ygfZ_signature"/>
    <property type="match status" value="1"/>
</dbReference>
<dbReference type="eggNOG" id="KOG2929">
    <property type="taxonomic scope" value="Eukaryota"/>
</dbReference>
<keyword evidence="2" id="KW-0809">Transit peptide</keyword>
<accession>W3XC61</accession>
<keyword evidence="3" id="KW-0496">Mitochondrion</keyword>
<dbReference type="InterPro" id="IPR045179">
    <property type="entry name" value="YgfZ/GcvT"/>
</dbReference>
<comment type="subcellular location">
    <subcellularLocation>
        <location evidence="1">Mitochondrion matrix</location>
    </subcellularLocation>
</comment>
<dbReference type="Gene3D" id="3.30.1360.120">
    <property type="entry name" value="Probable tRNA modification gtpase trme, domain 1"/>
    <property type="match status" value="2"/>
</dbReference>
<dbReference type="EMBL" id="KI912111">
    <property type="protein sequence ID" value="ETS83678.1"/>
    <property type="molecule type" value="Genomic_DNA"/>
</dbReference>
<evidence type="ECO:0000256" key="2">
    <source>
        <dbReference type="ARBA" id="ARBA00022946"/>
    </source>
</evidence>
<reference evidence="8" key="1">
    <citation type="journal article" date="2015" name="BMC Genomics">
        <title>Genomic and transcriptomic analysis of the endophytic fungus Pestalotiopsis fici reveals its lifestyle and high potential for synthesis of natural products.</title>
        <authorList>
            <person name="Wang X."/>
            <person name="Zhang X."/>
            <person name="Liu L."/>
            <person name="Xiang M."/>
            <person name="Wang W."/>
            <person name="Sun X."/>
            <person name="Che Y."/>
            <person name="Guo L."/>
            <person name="Liu G."/>
            <person name="Guo L."/>
            <person name="Wang C."/>
            <person name="Yin W.B."/>
            <person name="Stadler M."/>
            <person name="Zhang X."/>
            <person name="Liu X."/>
        </authorList>
    </citation>
    <scope>NUCLEOTIDE SEQUENCE [LARGE SCALE GENOMIC DNA]</scope>
    <source>
        <strain evidence="8">W106-1 / CGMCC3.15140</strain>
    </source>
</reference>
<evidence type="ECO:0000256" key="5">
    <source>
        <dbReference type="ARBA" id="ARBA00093637"/>
    </source>
</evidence>
<protein>
    <recommendedName>
        <fullName evidence="5">Iron-sulfur cluster assembly factor IBA57 homolog, mitochondrial</fullName>
    </recommendedName>
</protein>
<dbReference type="HOGENOM" id="CLU_007884_7_0_1"/>
<dbReference type="GeneID" id="19270567"/>
<dbReference type="PANTHER" id="PTHR22602">
    <property type="entry name" value="TRANSFERASE CAF17, MITOCHONDRIAL-RELATED"/>
    <property type="match status" value="1"/>
</dbReference>
<dbReference type="InterPro" id="IPR017703">
    <property type="entry name" value="YgfZ/GCV_T_CS"/>
</dbReference>
<organism evidence="7 8">
    <name type="scientific">Pestalotiopsis fici (strain W106-1 / CGMCC3.15140)</name>
    <dbReference type="NCBI Taxonomy" id="1229662"/>
    <lineage>
        <taxon>Eukaryota</taxon>
        <taxon>Fungi</taxon>
        <taxon>Dikarya</taxon>
        <taxon>Ascomycota</taxon>
        <taxon>Pezizomycotina</taxon>
        <taxon>Sordariomycetes</taxon>
        <taxon>Xylariomycetidae</taxon>
        <taxon>Amphisphaeriales</taxon>
        <taxon>Sporocadaceae</taxon>
        <taxon>Pestalotiopsis</taxon>
    </lineage>
</organism>
<dbReference type="STRING" id="1229662.W3XC61"/>
<gene>
    <name evidence="7" type="ORF">PFICI_05554</name>
</gene>
<dbReference type="RefSeq" id="XP_007832326.1">
    <property type="nucleotide sequence ID" value="XM_007834135.1"/>
</dbReference>
<dbReference type="GO" id="GO:0016226">
    <property type="term" value="P:iron-sulfur cluster assembly"/>
    <property type="evidence" value="ECO:0007669"/>
    <property type="project" value="TreeGrafter"/>
</dbReference>
<evidence type="ECO:0000313" key="7">
    <source>
        <dbReference type="EMBL" id="ETS83678.1"/>
    </source>
</evidence>
<evidence type="ECO:0000313" key="8">
    <source>
        <dbReference type="Proteomes" id="UP000030651"/>
    </source>
</evidence>
<dbReference type="InParanoid" id="W3XC61"/>
<dbReference type="OrthoDB" id="191995at2759"/>
<evidence type="ECO:0000256" key="6">
    <source>
        <dbReference type="SAM" id="MobiDB-lite"/>
    </source>
</evidence>